<organism evidence="2 3">
    <name type="scientific">Aquilegia coerulea</name>
    <name type="common">Rocky mountain columbine</name>
    <dbReference type="NCBI Taxonomy" id="218851"/>
    <lineage>
        <taxon>Eukaryota</taxon>
        <taxon>Viridiplantae</taxon>
        <taxon>Streptophyta</taxon>
        <taxon>Embryophyta</taxon>
        <taxon>Tracheophyta</taxon>
        <taxon>Spermatophyta</taxon>
        <taxon>Magnoliopsida</taxon>
        <taxon>Ranunculales</taxon>
        <taxon>Ranunculaceae</taxon>
        <taxon>Thalictroideae</taxon>
        <taxon>Aquilegia</taxon>
    </lineage>
</organism>
<dbReference type="OrthoDB" id="1916329at2759"/>
<dbReference type="EMBL" id="KZ305019">
    <property type="protein sequence ID" value="PIA62351.1"/>
    <property type="molecule type" value="Genomic_DNA"/>
</dbReference>
<accession>A0A2G5F2Y0</accession>
<dbReference type="AlphaFoldDB" id="A0A2G5F2Y0"/>
<feature type="compositionally biased region" description="Polar residues" evidence="1">
    <location>
        <begin position="73"/>
        <end position="84"/>
    </location>
</feature>
<dbReference type="Proteomes" id="UP000230069">
    <property type="component" value="Unassembled WGS sequence"/>
</dbReference>
<sequence>MTNKIKRNKKSLCEKTMQIAVNIIRVSSLSFAKKSLGTSAGLPRMIHGDHESGTIIEIESVSQGNEQRRLQEPVNSSKPSSYVLNPSEKKASSYVMRDGMNVDGRASDYIQRFHEKNRIHTADLKVSPYLIMPPPPPLIK</sequence>
<evidence type="ECO:0000313" key="3">
    <source>
        <dbReference type="Proteomes" id="UP000230069"/>
    </source>
</evidence>
<name>A0A2G5F2Y0_AQUCA</name>
<keyword evidence="3" id="KW-1185">Reference proteome</keyword>
<evidence type="ECO:0000256" key="1">
    <source>
        <dbReference type="SAM" id="MobiDB-lite"/>
    </source>
</evidence>
<reference evidence="2 3" key="1">
    <citation type="submission" date="2017-09" db="EMBL/GenBank/DDBJ databases">
        <title>WGS assembly of Aquilegia coerulea Goldsmith.</title>
        <authorList>
            <person name="Hodges S."/>
            <person name="Kramer E."/>
            <person name="Nordborg M."/>
            <person name="Tomkins J."/>
            <person name="Borevitz J."/>
            <person name="Derieg N."/>
            <person name="Yan J."/>
            <person name="Mihaltcheva S."/>
            <person name="Hayes R.D."/>
            <person name="Rokhsar D."/>
        </authorList>
    </citation>
    <scope>NUCLEOTIDE SEQUENCE [LARGE SCALE GENOMIC DNA]</scope>
    <source>
        <strain evidence="3">cv. Goldsmith</strain>
    </source>
</reference>
<evidence type="ECO:0000313" key="2">
    <source>
        <dbReference type="EMBL" id="PIA62351.1"/>
    </source>
</evidence>
<gene>
    <name evidence="2" type="ORF">AQUCO_00200386v1</name>
</gene>
<dbReference type="InParanoid" id="A0A2G5F2Y0"/>
<protein>
    <submittedName>
        <fullName evidence="2">Uncharacterized protein</fullName>
    </submittedName>
</protein>
<proteinExistence type="predicted"/>
<feature type="region of interest" description="Disordered" evidence="1">
    <location>
        <begin position="62"/>
        <end position="88"/>
    </location>
</feature>